<dbReference type="GO" id="GO:0016757">
    <property type="term" value="F:glycosyltransferase activity"/>
    <property type="evidence" value="ECO:0007669"/>
    <property type="project" value="UniProtKB-KW"/>
</dbReference>
<sequence>MHLSVNLVSWNGAKYIPYLMKSLRQQTYKDWSLFVLDNNSADNTVELIKSETENFPVFVEILENKKNFGFAGGHNLAFKKTESNYVLLLNQDTYLTPDYLEKLVNFMDAHPDTAAVSGRLMKWNFATFSGELEETFTNQIDSLGFKIFKNRRVVEIGAGSDWTNFPSKNDPAKPQEVFGISGTLPMYCRETLQETAFADGNIFDSLYESYKEDVDLAYRFQLQGLKAYVLSSAVAYHDRAAAGPKETGDLAAIKNKQIQSPRVALLSYRNHLMNLYKNEYWQNILLDFFSIFWYEIKKFVYYLIMERKVLEGLVYICRHRKELQEKRQEIIKKRKTTWQEFRRWLNQ</sequence>
<dbReference type="PANTHER" id="PTHR43179:SF12">
    <property type="entry name" value="GALACTOFURANOSYLTRANSFERASE GLFT2"/>
    <property type="match status" value="1"/>
</dbReference>
<organism evidence="5 6">
    <name type="scientific">Candidatus Magasanikbacteria bacterium GW2011_GWA2_42_32</name>
    <dbReference type="NCBI Taxonomy" id="1619039"/>
    <lineage>
        <taxon>Bacteria</taxon>
        <taxon>Candidatus Magasanikiibacteriota</taxon>
    </lineage>
</organism>
<evidence type="ECO:0000256" key="3">
    <source>
        <dbReference type="ARBA" id="ARBA00022679"/>
    </source>
</evidence>
<evidence type="ECO:0000259" key="4">
    <source>
        <dbReference type="Pfam" id="PF00535"/>
    </source>
</evidence>
<keyword evidence="3 5" id="KW-0808">Transferase</keyword>
<dbReference type="Proteomes" id="UP000034837">
    <property type="component" value="Unassembled WGS sequence"/>
</dbReference>
<evidence type="ECO:0000313" key="6">
    <source>
        <dbReference type="Proteomes" id="UP000034837"/>
    </source>
</evidence>
<dbReference type="PANTHER" id="PTHR43179">
    <property type="entry name" value="RHAMNOSYLTRANSFERASE WBBL"/>
    <property type="match status" value="1"/>
</dbReference>
<dbReference type="Pfam" id="PF00535">
    <property type="entry name" value="Glycos_transf_2"/>
    <property type="match status" value="1"/>
</dbReference>
<dbReference type="InterPro" id="IPR001173">
    <property type="entry name" value="Glyco_trans_2-like"/>
</dbReference>
<dbReference type="SUPFAM" id="SSF53448">
    <property type="entry name" value="Nucleotide-diphospho-sugar transferases"/>
    <property type="match status" value="1"/>
</dbReference>
<dbReference type="InterPro" id="IPR029044">
    <property type="entry name" value="Nucleotide-diphossugar_trans"/>
</dbReference>
<comment type="similarity">
    <text evidence="1">Belongs to the glycosyltransferase 2 family.</text>
</comment>
<dbReference type="EMBL" id="LCDO01000001">
    <property type="protein sequence ID" value="KKS57625.1"/>
    <property type="molecule type" value="Genomic_DNA"/>
</dbReference>
<name>A0A0G1A9D2_9BACT</name>
<feature type="domain" description="Glycosyltransferase 2-like" evidence="4">
    <location>
        <begin position="5"/>
        <end position="120"/>
    </location>
</feature>
<dbReference type="CDD" id="cd04186">
    <property type="entry name" value="GT_2_like_c"/>
    <property type="match status" value="1"/>
</dbReference>
<evidence type="ECO:0000313" key="5">
    <source>
        <dbReference type="EMBL" id="KKS57625.1"/>
    </source>
</evidence>
<reference evidence="5 6" key="1">
    <citation type="journal article" date="2015" name="Nature">
        <title>rRNA introns, odd ribosomes, and small enigmatic genomes across a large radiation of phyla.</title>
        <authorList>
            <person name="Brown C.T."/>
            <person name="Hug L.A."/>
            <person name="Thomas B.C."/>
            <person name="Sharon I."/>
            <person name="Castelle C.J."/>
            <person name="Singh A."/>
            <person name="Wilkins M.J."/>
            <person name="Williams K.H."/>
            <person name="Banfield J.F."/>
        </authorList>
    </citation>
    <scope>NUCLEOTIDE SEQUENCE [LARGE SCALE GENOMIC DNA]</scope>
</reference>
<dbReference type="Gene3D" id="3.90.550.10">
    <property type="entry name" value="Spore Coat Polysaccharide Biosynthesis Protein SpsA, Chain A"/>
    <property type="match status" value="1"/>
</dbReference>
<evidence type="ECO:0000256" key="2">
    <source>
        <dbReference type="ARBA" id="ARBA00022676"/>
    </source>
</evidence>
<evidence type="ECO:0000256" key="1">
    <source>
        <dbReference type="ARBA" id="ARBA00006739"/>
    </source>
</evidence>
<protein>
    <submittedName>
        <fullName evidence="5">Glycosyl transferase family protein</fullName>
    </submittedName>
</protein>
<proteinExistence type="inferred from homology"/>
<keyword evidence="2" id="KW-0328">Glycosyltransferase</keyword>
<accession>A0A0G1A9D2</accession>
<gene>
    <name evidence="5" type="ORF">UV20_C0001G0265</name>
</gene>
<comment type="caution">
    <text evidence="5">The sequence shown here is derived from an EMBL/GenBank/DDBJ whole genome shotgun (WGS) entry which is preliminary data.</text>
</comment>
<dbReference type="AlphaFoldDB" id="A0A0G1A9D2"/>